<dbReference type="Proteomes" id="UP000729402">
    <property type="component" value="Unassembled WGS sequence"/>
</dbReference>
<reference evidence="2" key="2">
    <citation type="submission" date="2021-02" db="EMBL/GenBank/DDBJ databases">
        <authorList>
            <person name="Kimball J.A."/>
            <person name="Haas M.W."/>
            <person name="Macchietto M."/>
            <person name="Kono T."/>
            <person name="Duquette J."/>
            <person name="Shao M."/>
        </authorList>
    </citation>
    <scope>NUCLEOTIDE SEQUENCE</scope>
    <source>
        <tissue evidence="2">Fresh leaf tissue</tissue>
    </source>
</reference>
<dbReference type="AlphaFoldDB" id="A0A8J6BUA9"/>
<sequence>MLPDLEVQDPTPKEEEGQQGLAWIPEAFSEEKALCPQKSKTTKVLTSPTTTALVLASRVKAVVIEATVVAIELATPVGQTRYAESLGDLEEDFHYTLVVANLEGLLAGEERATMGGKALTSVGIDSEEESEAHSEGVRRDPSTIRGSFSKGSSKSFGRARILA</sequence>
<protein>
    <submittedName>
        <fullName evidence="2">Uncharacterized protein</fullName>
    </submittedName>
</protein>
<accession>A0A8J6BUA9</accession>
<gene>
    <name evidence="2" type="ORF">GUJ93_ZPchr0013g36076</name>
</gene>
<proteinExistence type="predicted"/>
<evidence type="ECO:0000256" key="1">
    <source>
        <dbReference type="SAM" id="MobiDB-lite"/>
    </source>
</evidence>
<feature type="compositionally biased region" description="Basic and acidic residues" evidence="1">
    <location>
        <begin position="131"/>
        <end position="142"/>
    </location>
</feature>
<name>A0A8J6BUA9_ZIZPA</name>
<feature type="region of interest" description="Disordered" evidence="1">
    <location>
        <begin position="121"/>
        <end position="163"/>
    </location>
</feature>
<evidence type="ECO:0000313" key="2">
    <source>
        <dbReference type="EMBL" id="KAG8095684.1"/>
    </source>
</evidence>
<organism evidence="2 3">
    <name type="scientific">Zizania palustris</name>
    <name type="common">Northern wild rice</name>
    <dbReference type="NCBI Taxonomy" id="103762"/>
    <lineage>
        <taxon>Eukaryota</taxon>
        <taxon>Viridiplantae</taxon>
        <taxon>Streptophyta</taxon>
        <taxon>Embryophyta</taxon>
        <taxon>Tracheophyta</taxon>
        <taxon>Spermatophyta</taxon>
        <taxon>Magnoliopsida</taxon>
        <taxon>Liliopsida</taxon>
        <taxon>Poales</taxon>
        <taxon>Poaceae</taxon>
        <taxon>BOP clade</taxon>
        <taxon>Oryzoideae</taxon>
        <taxon>Oryzeae</taxon>
        <taxon>Zizaniinae</taxon>
        <taxon>Zizania</taxon>
    </lineage>
</organism>
<keyword evidence="3" id="KW-1185">Reference proteome</keyword>
<reference evidence="2" key="1">
    <citation type="journal article" date="2021" name="bioRxiv">
        <title>Whole Genome Assembly and Annotation of Northern Wild Rice, Zizania palustris L., Supports a Whole Genome Duplication in the Zizania Genus.</title>
        <authorList>
            <person name="Haas M."/>
            <person name="Kono T."/>
            <person name="Macchietto M."/>
            <person name="Millas R."/>
            <person name="McGilp L."/>
            <person name="Shao M."/>
            <person name="Duquette J."/>
            <person name="Hirsch C.N."/>
            <person name="Kimball J."/>
        </authorList>
    </citation>
    <scope>NUCLEOTIDE SEQUENCE</scope>
    <source>
        <tissue evidence="2">Fresh leaf tissue</tissue>
    </source>
</reference>
<feature type="compositionally biased region" description="Low complexity" evidence="1">
    <location>
        <begin position="146"/>
        <end position="156"/>
    </location>
</feature>
<feature type="region of interest" description="Disordered" evidence="1">
    <location>
        <begin position="1"/>
        <end position="20"/>
    </location>
</feature>
<comment type="caution">
    <text evidence="2">The sequence shown here is derived from an EMBL/GenBank/DDBJ whole genome shotgun (WGS) entry which is preliminary data.</text>
</comment>
<dbReference type="EMBL" id="JAAALK010000079">
    <property type="protein sequence ID" value="KAG8095684.1"/>
    <property type="molecule type" value="Genomic_DNA"/>
</dbReference>
<evidence type="ECO:0000313" key="3">
    <source>
        <dbReference type="Proteomes" id="UP000729402"/>
    </source>
</evidence>